<gene>
    <name evidence="1" type="ORF">DSO57_1029237</name>
</gene>
<comment type="caution">
    <text evidence="1">The sequence shown here is derived from an EMBL/GenBank/DDBJ whole genome shotgun (WGS) entry which is preliminary data.</text>
</comment>
<keyword evidence="2" id="KW-1185">Reference proteome</keyword>
<accession>A0ACC2RG09</accession>
<reference evidence="1" key="1">
    <citation type="submission" date="2022-04" db="EMBL/GenBank/DDBJ databases">
        <title>Genome of the entomopathogenic fungus Entomophthora muscae.</title>
        <authorList>
            <person name="Elya C."/>
            <person name="Lovett B.R."/>
            <person name="Lee E."/>
            <person name="Macias A.M."/>
            <person name="Hajek A.E."/>
            <person name="De Bivort B.L."/>
            <person name="Kasson M.T."/>
            <person name="De Fine Licht H.H."/>
            <person name="Stajich J.E."/>
        </authorList>
    </citation>
    <scope>NUCLEOTIDE SEQUENCE</scope>
    <source>
        <strain evidence="1">Berkeley</strain>
    </source>
</reference>
<evidence type="ECO:0000313" key="1">
    <source>
        <dbReference type="EMBL" id="KAJ9048979.1"/>
    </source>
</evidence>
<protein>
    <submittedName>
        <fullName evidence="1">Uncharacterized protein</fullName>
    </submittedName>
</protein>
<organism evidence="1 2">
    <name type="scientific">Entomophthora muscae</name>
    <dbReference type="NCBI Taxonomy" id="34485"/>
    <lineage>
        <taxon>Eukaryota</taxon>
        <taxon>Fungi</taxon>
        <taxon>Fungi incertae sedis</taxon>
        <taxon>Zoopagomycota</taxon>
        <taxon>Entomophthoromycotina</taxon>
        <taxon>Entomophthoromycetes</taxon>
        <taxon>Entomophthorales</taxon>
        <taxon>Entomophthoraceae</taxon>
        <taxon>Entomophthora</taxon>
    </lineage>
</organism>
<dbReference type="Proteomes" id="UP001165960">
    <property type="component" value="Unassembled WGS sequence"/>
</dbReference>
<sequence>MAKPAKAASKEETHKDCEICWVLVLFVPATFYTNYLNHVARQLFLSPPVVWQEVGKLENSQGGDN</sequence>
<name>A0ACC2RG09_9FUNG</name>
<evidence type="ECO:0000313" key="2">
    <source>
        <dbReference type="Proteomes" id="UP001165960"/>
    </source>
</evidence>
<dbReference type="EMBL" id="QTSX02007291">
    <property type="protein sequence ID" value="KAJ9048979.1"/>
    <property type="molecule type" value="Genomic_DNA"/>
</dbReference>
<proteinExistence type="predicted"/>